<feature type="compositionally biased region" description="Basic and acidic residues" evidence="5">
    <location>
        <begin position="346"/>
        <end position="355"/>
    </location>
</feature>
<evidence type="ECO:0000256" key="2">
    <source>
        <dbReference type="ARBA" id="ARBA00006374"/>
    </source>
</evidence>
<keyword evidence="3" id="KW-0698">rRNA processing</keyword>
<keyword evidence="4" id="KW-0539">Nucleus</keyword>
<protein>
    <submittedName>
        <fullName evidence="6">Related to RRP1-involved in processing rRNA species to mature rRNAs</fullName>
    </submittedName>
</protein>
<evidence type="ECO:0000256" key="5">
    <source>
        <dbReference type="SAM" id="MobiDB-lite"/>
    </source>
</evidence>
<evidence type="ECO:0000256" key="4">
    <source>
        <dbReference type="ARBA" id="ARBA00023242"/>
    </source>
</evidence>
<dbReference type="OrthoDB" id="2019504at2759"/>
<dbReference type="GO" id="GO:0006364">
    <property type="term" value="P:rRNA processing"/>
    <property type="evidence" value="ECO:0007669"/>
    <property type="project" value="UniProtKB-KW"/>
</dbReference>
<evidence type="ECO:0000313" key="6">
    <source>
        <dbReference type="EMBL" id="CDU22503.1"/>
    </source>
</evidence>
<feature type="compositionally biased region" description="Acidic residues" evidence="5">
    <location>
        <begin position="304"/>
        <end position="337"/>
    </location>
</feature>
<comment type="subcellular location">
    <subcellularLocation>
        <location evidence="1">Nucleus</location>
    </subcellularLocation>
</comment>
<dbReference type="EMBL" id="LK056656">
    <property type="protein sequence ID" value="CDU22503.1"/>
    <property type="molecule type" value="Genomic_DNA"/>
</dbReference>
<organism evidence="6">
    <name type="scientific">Sporisorium scitamineum</name>
    <dbReference type="NCBI Taxonomy" id="49012"/>
    <lineage>
        <taxon>Eukaryota</taxon>
        <taxon>Fungi</taxon>
        <taxon>Dikarya</taxon>
        <taxon>Basidiomycota</taxon>
        <taxon>Ustilaginomycotina</taxon>
        <taxon>Ustilaginomycetes</taxon>
        <taxon>Ustilaginales</taxon>
        <taxon>Ustilaginaceae</taxon>
        <taxon>Sporisorium</taxon>
    </lineage>
</organism>
<feature type="compositionally biased region" description="Low complexity" evidence="5">
    <location>
        <begin position="36"/>
        <end position="45"/>
    </location>
</feature>
<sequence length="475" mass="52604">MAAASSSSKAPTSKRKATTSAATATSAGGKSKKAKPSSSSSDDASIPLGKALASTEKRIRDGAVRSLRAYLAANGAHTIGELELQKLWKGLFYCFWMSDKPLIQQRLANDLAQLVLVHPSTSTTSSTSEGAMTERAMAGLKFLETFWDTLVTEWSGLDKHRIDKFYLLVRRFVASGFQLLAEEKWNAEAVIQFQRILGKFDAGVLSTNNPKVPDSLSYHLSDIYLDELEKVIEALHDAELQGEGNGEEDGEGELPLVPTLELLMPFVDALATAKSKTMYDRIWSNVFEPLLDDTLVASARDDEVAFSDDDDDDEDAEDVEEDDAGKSEEDEEEEGDETNTGTEFHSFADESTFAHDDDDDESEPSLAPSDSDPEDDDARDVRYPLLLALSSVPTPTPNKDVEDDEDLDETDVDVALVLRKAIFQALFTAASRKDATEARRRLLYQLWRDEQDRLNDLQDEDEEGESEDEEEEDEE</sequence>
<feature type="region of interest" description="Disordered" evidence="5">
    <location>
        <begin position="1"/>
        <end position="47"/>
    </location>
</feature>
<feature type="region of interest" description="Disordered" evidence="5">
    <location>
        <begin position="304"/>
        <end position="407"/>
    </location>
</feature>
<dbReference type="PANTHER" id="PTHR13026:SF0">
    <property type="entry name" value="RIBOSOMAL RNA PROCESSING 1B"/>
    <property type="match status" value="1"/>
</dbReference>
<dbReference type="AlphaFoldDB" id="A0A127ZAP6"/>
<dbReference type="PANTHER" id="PTHR13026">
    <property type="entry name" value="NNP-1 PROTEIN NOVEL NUCLEAR PROTEIN 1 NOP52"/>
    <property type="match status" value="1"/>
</dbReference>
<feature type="region of interest" description="Disordered" evidence="5">
    <location>
        <begin position="453"/>
        <end position="475"/>
    </location>
</feature>
<evidence type="ECO:0000256" key="3">
    <source>
        <dbReference type="ARBA" id="ARBA00022552"/>
    </source>
</evidence>
<proteinExistence type="inferred from homology"/>
<name>A0A127ZAP6_9BASI</name>
<dbReference type="Pfam" id="PF05997">
    <property type="entry name" value="Nop52"/>
    <property type="match status" value="1"/>
</dbReference>
<evidence type="ECO:0000256" key="1">
    <source>
        <dbReference type="ARBA" id="ARBA00004123"/>
    </source>
</evidence>
<feature type="compositionally biased region" description="Acidic residues" evidence="5">
    <location>
        <begin position="457"/>
        <end position="475"/>
    </location>
</feature>
<gene>
    <name evidence="6" type="ORF">SPSC_01133</name>
</gene>
<dbReference type="InterPro" id="IPR010301">
    <property type="entry name" value="RRP1"/>
</dbReference>
<dbReference type="GO" id="GO:0030688">
    <property type="term" value="C:preribosome, small subunit precursor"/>
    <property type="evidence" value="ECO:0007669"/>
    <property type="project" value="InterPro"/>
</dbReference>
<reference evidence="6" key="1">
    <citation type="submission" date="2014-06" db="EMBL/GenBank/DDBJ databases">
        <authorList>
            <person name="Ju J."/>
            <person name="Zhang J."/>
        </authorList>
    </citation>
    <scope>NUCLEOTIDE SEQUENCE</scope>
    <source>
        <strain evidence="6">SscI8</strain>
    </source>
</reference>
<feature type="compositionally biased region" description="Low complexity" evidence="5">
    <location>
        <begin position="1"/>
        <end position="11"/>
    </location>
</feature>
<accession>A0A127ZAP6</accession>
<comment type="similarity">
    <text evidence="2">Belongs to the RRP1 family.</text>
</comment>
<dbReference type="GO" id="GO:0005634">
    <property type="term" value="C:nucleus"/>
    <property type="evidence" value="ECO:0007669"/>
    <property type="project" value="UniProtKB-SubCell"/>
</dbReference>
<feature type="compositionally biased region" description="Low complexity" evidence="5">
    <location>
        <begin position="18"/>
        <end position="29"/>
    </location>
</feature>